<accession>A0ABX6LNU0</accession>
<evidence type="ECO:0000313" key="3">
    <source>
        <dbReference type="Proteomes" id="UP000503144"/>
    </source>
</evidence>
<gene>
    <name evidence="2" type="ORF">HF324_28595</name>
</gene>
<keyword evidence="3" id="KW-1185">Reference proteome</keyword>
<evidence type="ECO:0000313" key="2">
    <source>
        <dbReference type="EMBL" id="QJB41591.1"/>
    </source>
</evidence>
<dbReference type="InterPro" id="IPR013901">
    <property type="entry name" value="Anthrone_oxy"/>
</dbReference>
<feature type="transmembrane region" description="Helical" evidence="1">
    <location>
        <begin position="52"/>
        <end position="70"/>
    </location>
</feature>
<protein>
    <submittedName>
        <fullName evidence="2">DUF1772 domain-containing protein</fullName>
    </submittedName>
</protein>
<dbReference type="RefSeq" id="WP_168861955.1">
    <property type="nucleotide sequence ID" value="NZ_CP051204.2"/>
</dbReference>
<keyword evidence="1" id="KW-0812">Transmembrane</keyword>
<evidence type="ECO:0000256" key="1">
    <source>
        <dbReference type="SAM" id="Phobius"/>
    </source>
</evidence>
<dbReference type="EMBL" id="CP051204">
    <property type="protein sequence ID" value="QJB41591.1"/>
    <property type="molecule type" value="Genomic_DNA"/>
</dbReference>
<feature type="transmembrane region" description="Helical" evidence="1">
    <location>
        <begin position="139"/>
        <end position="156"/>
    </location>
</feature>
<reference evidence="2" key="1">
    <citation type="submission" date="2020-09" db="EMBL/GenBank/DDBJ databases">
        <authorList>
            <person name="Kittiwongwattana C."/>
        </authorList>
    </citation>
    <scope>NUCLEOTIDE SEQUENCE</scope>
    <source>
        <strain evidence="2">1303</strain>
    </source>
</reference>
<keyword evidence="1" id="KW-1133">Transmembrane helix</keyword>
<feature type="transmembrane region" description="Helical" evidence="1">
    <location>
        <begin position="82"/>
        <end position="105"/>
    </location>
</feature>
<proteinExistence type="predicted"/>
<dbReference type="Pfam" id="PF08592">
    <property type="entry name" value="Anthrone_oxy"/>
    <property type="match status" value="1"/>
</dbReference>
<sequence length="160" mass="17221">MNAKQMVLLLAVLTTGLLSGIFFGFEVSINPAFARLNDAAYITAMQAINDVIVNPVFISVFLGAAILLPLAALQQEGRRRNLLWMAAALYIAGVLGITFVCNIPLNEALAKVTVSGASAERLQTAREQFAVPWNMWHTTRTYAGIIATAIAIAACLRKEA</sequence>
<dbReference type="Proteomes" id="UP000503144">
    <property type="component" value="Chromosome"/>
</dbReference>
<organism evidence="2 3">
    <name type="scientific">Chitinophaga oryzae</name>
    <dbReference type="NCBI Taxonomy" id="2725414"/>
    <lineage>
        <taxon>Bacteria</taxon>
        <taxon>Pseudomonadati</taxon>
        <taxon>Bacteroidota</taxon>
        <taxon>Chitinophagia</taxon>
        <taxon>Chitinophagales</taxon>
        <taxon>Chitinophagaceae</taxon>
        <taxon>Chitinophaga</taxon>
    </lineage>
</organism>
<keyword evidence="1" id="KW-0472">Membrane</keyword>
<name>A0ABX6LNU0_9BACT</name>